<evidence type="ECO:0000259" key="9">
    <source>
        <dbReference type="PROSITE" id="PS50109"/>
    </source>
</evidence>
<dbReference type="SMART" id="SM00448">
    <property type="entry name" value="REC"/>
    <property type="match status" value="1"/>
</dbReference>
<gene>
    <name evidence="13" type="ORF">SM757_10995</name>
</gene>
<accession>A0ABU5IDA3</accession>
<keyword evidence="3 6" id="KW-0597">Phosphoprotein</keyword>
<comment type="caution">
    <text evidence="13">The sequence shown here is derived from an EMBL/GenBank/DDBJ whole genome shotgun (WGS) entry which is preliminary data.</text>
</comment>
<dbReference type="Pfam" id="PF00072">
    <property type="entry name" value="Response_reg"/>
    <property type="match status" value="1"/>
</dbReference>
<evidence type="ECO:0000256" key="4">
    <source>
        <dbReference type="ARBA" id="ARBA00022679"/>
    </source>
</evidence>
<dbReference type="Pfam" id="PF00512">
    <property type="entry name" value="HisKA"/>
    <property type="match status" value="1"/>
</dbReference>
<dbReference type="InterPro" id="IPR029016">
    <property type="entry name" value="GAF-like_dom_sf"/>
</dbReference>
<protein>
    <recommendedName>
        <fullName evidence="2">histidine kinase</fullName>
        <ecNumber evidence="2">2.7.13.3</ecNumber>
    </recommendedName>
</protein>
<dbReference type="CDD" id="cd00082">
    <property type="entry name" value="HisKA"/>
    <property type="match status" value="1"/>
</dbReference>
<evidence type="ECO:0000256" key="6">
    <source>
        <dbReference type="PROSITE-ProRule" id="PRU00169"/>
    </source>
</evidence>
<dbReference type="SMART" id="SM00086">
    <property type="entry name" value="PAC"/>
    <property type="match status" value="4"/>
</dbReference>
<dbReference type="InterPro" id="IPR003661">
    <property type="entry name" value="HisK_dim/P_dom"/>
</dbReference>
<feature type="domain" description="Response regulatory" evidence="10">
    <location>
        <begin position="977"/>
        <end position="1093"/>
    </location>
</feature>
<evidence type="ECO:0000256" key="1">
    <source>
        <dbReference type="ARBA" id="ARBA00000085"/>
    </source>
</evidence>
<evidence type="ECO:0000256" key="8">
    <source>
        <dbReference type="SAM" id="MobiDB-lite"/>
    </source>
</evidence>
<dbReference type="Pfam" id="PF08448">
    <property type="entry name" value="PAS_4"/>
    <property type="match status" value="2"/>
</dbReference>
<dbReference type="Proteomes" id="UP001293718">
    <property type="component" value="Unassembled WGS sequence"/>
</dbReference>
<proteinExistence type="predicted"/>
<dbReference type="Pfam" id="PF02518">
    <property type="entry name" value="HATPase_c"/>
    <property type="match status" value="1"/>
</dbReference>
<dbReference type="PROSITE" id="PS50112">
    <property type="entry name" value="PAS"/>
    <property type="match status" value="4"/>
</dbReference>
<dbReference type="CDD" id="cd00130">
    <property type="entry name" value="PAS"/>
    <property type="match status" value="4"/>
</dbReference>
<dbReference type="CDD" id="cd00075">
    <property type="entry name" value="HATPase"/>
    <property type="match status" value="1"/>
</dbReference>
<organism evidence="13 14">
    <name type="scientific">Azohydromonas lata</name>
    <dbReference type="NCBI Taxonomy" id="45677"/>
    <lineage>
        <taxon>Bacteria</taxon>
        <taxon>Pseudomonadati</taxon>
        <taxon>Pseudomonadota</taxon>
        <taxon>Betaproteobacteria</taxon>
        <taxon>Burkholderiales</taxon>
        <taxon>Sphaerotilaceae</taxon>
        <taxon>Azohydromonas</taxon>
    </lineage>
</organism>
<feature type="domain" description="PAC" evidence="12">
    <location>
        <begin position="340"/>
        <end position="395"/>
    </location>
</feature>
<feature type="domain" description="PAC" evidence="12">
    <location>
        <begin position="643"/>
        <end position="695"/>
    </location>
</feature>
<dbReference type="PROSITE" id="PS50113">
    <property type="entry name" value="PAC"/>
    <property type="match status" value="3"/>
</dbReference>
<evidence type="ECO:0000313" key="13">
    <source>
        <dbReference type="EMBL" id="MDZ5457096.1"/>
    </source>
</evidence>
<keyword evidence="5" id="KW-0418">Kinase</keyword>
<dbReference type="Pfam" id="PF08447">
    <property type="entry name" value="PAS_3"/>
    <property type="match status" value="2"/>
</dbReference>
<dbReference type="EMBL" id="JAXOJX010000014">
    <property type="protein sequence ID" value="MDZ5457096.1"/>
    <property type="molecule type" value="Genomic_DNA"/>
</dbReference>
<evidence type="ECO:0000259" key="10">
    <source>
        <dbReference type="PROSITE" id="PS50110"/>
    </source>
</evidence>
<feature type="domain" description="PAS" evidence="11">
    <location>
        <begin position="595"/>
        <end position="640"/>
    </location>
</feature>
<dbReference type="PANTHER" id="PTHR43047">
    <property type="entry name" value="TWO-COMPONENT HISTIDINE PROTEIN KINASE"/>
    <property type="match status" value="1"/>
</dbReference>
<feature type="coiled-coil region" evidence="7">
    <location>
        <begin position="686"/>
        <end position="713"/>
    </location>
</feature>
<dbReference type="InterPro" id="IPR003018">
    <property type="entry name" value="GAF"/>
</dbReference>
<keyword evidence="14" id="KW-1185">Reference proteome</keyword>
<evidence type="ECO:0000256" key="5">
    <source>
        <dbReference type="ARBA" id="ARBA00022777"/>
    </source>
</evidence>
<dbReference type="InterPro" id="IPR005467">
    <property type="entry name" value="His_kinase_dom"/>
</dbReference>
<reference evidence="13 14" key="1">
    <citation type="submission" date="2023-11" db="EMBL/GenBank/DDBJ databases">
        <title>Draft genome of Azohydromonas lata strain H1 (DSM1123), a polyhydroxyalkanoate producer.</title>
        <authorList>
            <person name="Traversa D."/>
            <person name="D'Addabbo P."/>
            <person name="Pazzani C."/>
            <person name="Manzari C."/>
            <person name="Chiara M."/>
            <person name="Scrascia M."/>
        </authorList>
    </citation>
    <scope>NUCLEOTIDE SEQUENCE [LARGE SCALE GENOMIC DNA]</scope>
    <source>
        <strain evidence="13 14">H1</strain>
    </source>
</reference>
<dbReference type="RefSeq" id="WP_322465502.1">
    <property type="nucleotide sequence ID" value="NZ_JAXOJX010000014.1"/>
</dbReference>
<dbReference type="InterPro" id="IPR000700">
    <property type="entry name" value="PAS-assoc_C"/>
</dbReference>
<comment type="catalytic activity">
    <reaction evidence="1">
        <text>ATP + protein L-histidine = ADP + protein N-phospho-L-histidine.</text>
        <dbReference type="EC" id="2.7.13.3"/>
    </reaction>
</comment>
<feature type="compositionally biased region" description="Low complexity" evidence="8">
    <location>
        <begin position="862"/>
        <end position="872"/>
    </location>
</feature>
<dbReference type="InterPro" id="IPR035965">
    <property type="entry name" value="PAS-like_dom_sf"/>
</dbReference>
<dbReference type="PROSITE" id="PS50109">
    <property type="entry name" value="HIS_KIN"/>
    <property type="match status" value="1"/>
</dbReference>
<dbReference type="EC" id="2.7.13.3" evidence="2"/>
<evidence type="ECO:0000259" key="12">
    <source>
        <dbReference type="PROSITE" id="PS50113"/>
    </source>
</evidence>
<dbReference type="Gene3D" id="3.30.450.40">
    <property type="match status" value="1"/>
</dbReference>
<dbReference type="InterPro" id="IPR011006">
    <property type="entry name" value="CheY-like_superfamily"/>
</dbReference>
<dbReference type="PANTHER" id="PTHR43047:SF72">
    <property type="entry name" value="OSMOSENSING HISTIDINE PROTEIN KINASE SLN1"/>
    <property type="match status" value="1"/>
</dbReference>
<dbReference type="InterPro" id="IPR001789">
    <property type="entry name" value="Sig_transdc_resp-reg_receiver"/>
</dbReference>
<evidence type="ECO:0000256" key="2">
    <source>
        <dbReference type="ARBA" id="ARBA00012438"/>
    </source>
</evidence>
<evidence type="ECO:0000256" key="7">
    <source>
        <dbReference type="SAM" id="Coils"/>
    </source>
</evidence>
<evidence type="ECO:0000259" key="11">
    <source>
        <dbReference type="PROSITE" id="PS50112"/>
    </source>
</evidence>
<dbReference type="Gene3D" id="2.10.70.100">
    <property type="match status" value="2"/>
</dbReference>
<dbReference type="InterPro" id="IPR003594">
    <property type="entry name" value="HATPase_dom"/>
</dbReference>
<dbReference type="Pfam" id="PF01590">
    <property type="entry name" value="GAF"/>
    <property type="match status" value="1"/>
</dbReference>
<dbReference type="InterPro" id="IPR036097">
    <property type="entry name" value="HisK_dim/P_sf"/>
</dbReference>
<dbReference type="SMART" id="SM00388">
    <property type="entry name" value="HisKA"/>
    <property type="match status" value="1"/>
</dbReference>
<keyword evidence="7" id="KW-0175">Coiled coil</keyword>
<sequence>MSESSHGCPSGDMQALLAAIVSSSDDAILSTTLDGVITSWNAGAERMYGYTAAEALGHPLALIVPDDRTEEALAMLRRVAGGERVAHHETVRLTRAGRRIDVLLGISPVRDRSGRVVGVSKVARDITAEKAAQALRRQAEERLQLITDNVPALIAYVDGDCRYRFVNQAYEQWFGLPRERIVGRRVADVVGEDAWRAVGPRMARVLAGEAVQYEAELYIRGAGRRCIEASYVPHRGPKGRVEGIAVMVHDISARMRAAQAQARSEERLALAVRAADMGIFDLDHAAATLHASAELRELLGWPPRLAVDAQSLRDAVHPLDREVYDSRRRAAEDPRGDGVFTLEYRVLHPDGALRWVSARAQTLFDGEGAQRRAVRTTGVLLDVSERHEVEQALRRSEALHRLLVSMHEATAAQRDPRAVQREVAQRLGRHLGASRCLYAEFEDDGRHARVLHDYADGVPSIAGVHRMVDFGLALRQALSAGETFVVEDVRSDPRLADGGTLAAYAALGLVAQLCVPLVKDGKLVAALSVHQRGPRRWERDEIALVEQLAQRTWFALETAHAQARLRESRDVLGLAMRAGRMGAWSRDLSTGCEWWSHELEEIFGLAPGSFGGSEADFLALLHPEDREAVRDAVQEGIRQAGDYAVEFRFRHAGGQWRWMEGRGRIVADAAGQPAMLYGLGIDITERKGAEQELQRLNAELQHAARRKDEFLATLAHELRNPLAPMRNALEIQRLRLPAEDAQLRWSHELLQRQLRQLTRLVDDLLEIARISQGRLELRREPLALSEVVQGAVDAALPQMQARRHALSVSLPQEPLHLVGDAARLTQLLLNLLNNAAQYTPQGGRIALAVRREENKEGDGAESGDQGAGEAQGAAGEVVVTVTDNGIGLAAEHLPHIFDMFSQVQPALERTHGGLGVGLALARALAVLHGGQLSARSEGAGCGSEFELRLPLPAQPGAVAPQQDDGAPAGAPQAAARRVMVVDDNPDAAESLALLLELQGHEVRTAHDGLAAVALAQAFRPALAIVDIGLPGISGYEVARRIRAQPGGAALLLVALTGWGQAQDKQAALEAGFDRHLTKPVAPQQLDELFALEPLGRTAAA</sequence>
<dbReference type="PRINTS" id="PR00344">
    <property type="entry name" value="BCTRLSENSOR"/>
</dbReference>
<dbReference type="Gene3D" id="3.40.50.2300">
    <property type="match status" value="1"/>
</dbReference>
<dbReference type="InterPro" id="IPR013656">
    <property type="entry name" value="PAS_4"/>
</dbReference>
<feature type="domain" description="PAS" evidence="11">
    <location>
        <begin position="139"/>
        <end position="209"/>
    </location>
</feature>
<dbReference type="SUPFAM" id="SSF55874">
    <property type="entry name" value="ATPase domain of HSP90 chaperone/DNA topoisomerase II/histidine kinase"/>
    <property type="match status" value="1"/>
</dbReference>
<dbReference type="InterPro" id="IPR004358">
    <property type="entry name" value="Sig_transdc_His_kin-like_C"/>
</dbReference>
<dbReference type="InterPro" id="IPR036890">
    <property type="entry name" value="HATPase_C_sf"/>
</dbReference>
<dbReference type="SUPFAM" id="SSF52172">
    <property type="entry name" value="CheY-like"/>
    <property type="match status" value="1"/>
</dbReference>
<dbReference type="SMART" id="SM00065">
    <property type="entry name" value="GAF"/>
    <property type="match status" value="1"/>
</dbReference>
<dbReference type="Gene3D" id="3.30.565.10">
    <property type="entry name" value="Histidine kinase-like ATPase, C-terminal domain"/>
    <property type="match status" value="1"/>
</dbReference>
<dbReference type="SUPFAM" id="SSF55785">
    <property type="entry name" value="PYP-like sensor domain (PAS domain)"/>
    <property type="match status" value="4"/>
</dbReference>
<dbReference type="NCBIfam" id="TIGR00229">
    <property type="entry name" value="sensory_box"/>
    <property type="match status" value="4"/>
</dbReference>
<dbReference type="InterPro" id="IPR000014">
    <property type="entry name" value="PAS"/>
</dbReference>
<dbReference type="SMART" id="SM00091">
    <property type="entry name" value="PAS"/>
    <property type="match status" value="4"/>
</dbReference>
<evidence type="ECO:0000313" key="14">
    <source>
        <dbReference type="Proteomes" id="UP001293718"/>
    </source>
</evidence>
<dbReference type="Gene3D" id="3.30.450.20">
    <property type="entry name" value="PAS domain"/>
    <property type="match status" value="4"/>
</dbReference>
<name>A0ABU5IDA3_9BURK</name>
<keyword evidence="4" id="KW-0808">Transferase</keyword>
<dbReference type="PROSITE" id="PS50110">
    <property type="entry name" value="RESPONSE_REGULATORY"/>
    <property type="match status" value="1"/>
</dbReference>
<evidence type="ECO:0000256" key="3">
    <source>
        <dbReference type="ARBA" id="ARBA00022553"/>
    </source>
</evidence>
<feature type="modified residue" description="4-aspartylphosphate" evidence="6">
    <location>
        <position position="1026"/>
    </location>
</feature>
<dbReference type="CDD" id="cd17580">
    <property type="entry name" value="REC_2_DhkD-like"/>
    <property type="match status" value="1"/>
</dbReference>
<dbReference type="InterPro" id="IPR001610">
    <property type="entry name" value="PAC"/>
</dbReference>
<feature type="domain" description="Histidine kinase" evidence="9">
    <location>
        <begin position="713"/>
        <end position="953"/>
    </location>
</feature>
<feature type="domain" description="PAS" evidence="11">
    <location>
        <begin position="13"/>
        <end position="83"/>
    </location>
</feature>
<feature type="domain" description="PAS" evidence="11">
    <location>
        <begin position="264"/>
        <end position="322"/>
    </location>
</feature>
<dbReference type="SUPFAM" id="SSF55781">
    <property type="entry name" value="GAF domain-like"/>
    <property type="match status" value="1"/>
</dbReference>
<dbReference type="Gene3D" id="1.10.287.130">
    <property type="match status" value="1"/>
</dbReference>
<dbReference type="InterPro" id="IPR013655">
    <property type="entry name" value="PAS_fold_3"/>
</dbReference>
<feature type="domain" description="PAC" evidence="12">
    <location>
        <begin position="86"/>
        <end position="138"/>
    </location>
</feature>
<dbReference type="SMART" id="SM00387">
    <property type="entry name" value="HATPase_c"/>
    <property type="match status" value="1"/>
</dbReference>
<feature type="region of interest" description="Disordered" evidence="8">
    <location>
        <begin position="853"/>
        <end position="872"/>
    </location>
</feature>
<dbReference type="SUPFAM" id="SSF47384">
    <property type="entry name" value="Homodimeric domain of signal transducing histidine kinase"/>
    <property type="match status" value="1"/>
</dbReference>